<reference evidence="3" key="1">
    <citation type="submission" date="2016-10" db="EMBL/GenBank/DDBJ databases">
        <authorList>
            <person name="Varghese N."/>
            <person name="Submissions S."/>
        </authorList>
    </citation>
    <scope>NUCLEOTIDE SEQUENCE [LARGE SCALE GENOMIC DNA]</scope>
    <source>
        <strain evidence="3">DSM 3695</strain>
    </source>
</reference>
<accession>A0A1I0S5V1</accession>
<sequence length="139" mass="15790">MAYSNYNRGGYSRGSYGRRSNYSYAGRPTQKRKKSGCKMRSGWTSRRTGERVDDNLLTGWNKSKSRGFITFVAIPRKERETSNANFEHWVVSVSFSTGKKTFTGFYNINRRLLTIPDLGMVANPNAPNGGYFGTFKKSK</sequence>
<name>A0A1I0S5V1_9BACT</name>
<dbReference type="AlphaFoldDB" id="A0A1I0S5V1"/>
<feature type="region of interest" description="Disordered" evidence="1">
    <location>
        <begin position="19"/>
        <end position="44"/>
    </location>
</feature>
<evidence type="ECO:0000313" key="3">
    <source>
        <dbReference type="Proteomes" id="UP000199310"/>
    </source>
</evidence>
<evidence type="ECO:0000313" key="2">
    <source>
        <dbReference type="EMBL" id="SEW50642.1"/>
    </source>
</evidence>
<gene>
    <name evidence="2" type="ORF">SAMN04488122_3904</name>
</gene>
<dbReference type="STRING" id="29529.SAMN04488122_3904"/>
<evidence type="ECO:0000256" key="1">
    <source>
        <dbReference type="SAM" id="MobiDB-lite"/>
    </source>
</evidence>
<dbReference type="Proteomes" id="UP000199310">
    <property type="component" value="Unassembled WGS sequence"/>
</dbReference>
<dbReference type="RefSeq" id="WP_089897281.1">
    <property type="nucleotide sequence ID" value="NZ_FOJG01000002.1"/>
</dbReference>
<dbReference type="OrthoDB" id="680498at2"/>
<organism evidence="2 3">
    <name type="scientific">Chitinophaga arvensicola</name>
    <dbReference type="NCBI Taxonomy" id="29529"/>
    <lineage>
        <taxon>Bacteria</taxon>
        <taxon>Pseudomonadati</taxon>
        <taxon>Bacteroidota</taxon>
        <taxon>Chitinophagia</taxon>
        <taxon>Chitinophagales</taxon>
        <taxon>Chitinophagaceae</taxon>
        <taxon>Chitinophaga</taxon>
    </lineage>
</organism>
<proteinExistence type="predicted"/>
<protein>
    <submittedName>
        <fullName evidence="2">Uncharacterized protein</fullName>
    </submittedName>
</protein>
<keyword evidence="3" id="KW-1185">Reference proteome</keyword>
<dbReference type="EMBL" id="FOJG01000002">
    <property type="protein sequence ID" value="SEW50642.1"/>
    <property type="molecule type" value="Genomic_DNA"/>
</dbReference>